<keyword evidence="2" id="KW-0812">Transmembrane</keyword>
<feature type="transmembrane region" description="Helical" evidence="2">
    <location>
        <begin position="67"/>
        <end position="89"/>
    </location>
</feature>
<dbReference type="EMBL" id="JAEKNS010000057">
    <property type="protein sequence ID" value="MBJ7594206.1"/>
    <property type="molecule type" value="Genomic_DNA"/>
</dbReference>
<organism evidence="3 4">
    <name type="scientific">Candidatus Aeolococcus gillhamiae</name>
    <dbReference type="NCBI Taxonomy" id="3127015"/>
    <lineage>
        <taxon>Bacteria</taxon>
        <taxon>Bacillati</taxon>
        <taxon>Candidatus Dormiibacterota</taxon>
        <taxon>Candidatus Dormibacteria</taxon>
        <taxon>Candidatus Aeolococcales</taxon>
        <taxon>Candidatus Aeolococcaceae</taxon>
        <taxon>Candidatus Aeolococcus</taxon>
    </lineage>
</organism>
<gene>
    <name evidence="3" type="ORF">JF886_04965</name>
</gene>
<evidence type="ECO:0000313" key="4">
    <source>
        <dbReference type="Proteomes" id="UP000606991"/>
    </source>
</evidence>
<reference evidence="3 4" key="1">
    <citation type="submission" date="2020-10" db="EMBL/GenBank/DDBJ databases">
        <title>Ca. Dormibacterota MAGs.</title>
        <authorList>
            <person name="Montgomery K."/>
        </authorList>
    </citation>
    <scope>NUCLEOTIDE SEQUENCE [LARGE SCALE GENOMIC DNA]</scope>
    <source>
        <strain evidence="3">SC8812_S17_18</strain>
    </source>
</reference>
<accession>A0A934JRC8</accession>
<evidence type="ECO:0000256" key="2">
    <source>
        <dbReference type="SAM" id="Phobius"/>
    </source>
</evidence>
<comment type="caution">
    <text evidence="3">The sequence shown here is derived from an EMBL/GenBank/DDBJ whole genome shotgun (WGS) entry which is preliminary data.</text>
</comment>
<dbReference type="AlphaFoldDB" id="A0A934JRC8"/>
<evidence type="ECO:0000313" key="3">
    <source>
        <dbReference type="EMBL" id="MBJ7594206.1"/>
    </source>
</evidence>
<feature type="region of interest" description="Disordered" evidence="1">
    <location>
        <begin position="1"/>
        <end position="41"/>
    </location>
</feature>
<evidence type="ECO:0000256" key="1">
    <source>
        <dbReference type="SAM" id="MobiDB-lite"/>
    </source>
</evidence>
<name>A0A934JRC8_9BACT</name>
<protein>
    <submittedName>
        <fullName evidence="3">Uncharacterized protein</fullName>
    </submittedName>
</protein>
<keyword evidence="2" id="KW-0472">Membrane</keyword>
<dbReference type="RefSeq" id="WP_337310197.1">
    <property type="nucleotide sequence ID" value="NZ_JAEKNS010000057.1"/>
</dbReference>
<dbReference type="Proteomes" id="UP000606991">
    <property type="component" value="Unassembled WGS sequence"/>
</dbReference>
<sequence length="97" mass="10122">MATVVGDNSGETGEGTAVPVTRTAAAGVRAPRPRGTGPELAATPLVVRRREEEEAVVTFPTLVWKEFLAGLAAFIFLIGMSIQVNAPLLHPGVRSAV</sequence>
<keyword evidence="2" id="KW-1133">Transmembrane helix</keyword>
<proteinExistence type="predicted"/>
<feature type="compositionally biased region" description="Low complexity" evidence="1">
    <location>
        <begin position="15"/>
        <end position="38"/>
    </location>
</feature>